<name>A0A096CCG7_9BACT</name>
<evidence type="ECO:0000313" key="2">
    <source>
        <dbReference type="Proteomes" id="UP000029614"/>
    </source>
</evidence>
<evidence type="ECO:0000313" key="1">
    <source>
        <dbReference type="EMBL" id="KGF52617.1"/>
    </source>
</evidence>
<accession>A0A096CCG7</accession>
<protein>
    <submittedName>
        <fullName evidence="1">Uncharacterized protein</fullName>
    </submittedName>
</protein>
<dbReference type="EMBL" id="JRNU01000010">
    <property type="protein sequence ID" value="KGF52617.1"/>
    <property type="molecule type" value="Genomic_DNA"/>
</dbReference>
<comment type="caution">
    <text evidence="1">The sequence shown here is derived from an EMBL/GenBank/DDBJ whole genome shotgun (WGS) entry which is preliminary data.</text>
</comment>
<dbReference type="OrthoDB" id="1076439at2"/>
<reference evidence="1 2" key="1">
    <citation type="submission" date="2014-07" db="EMBL/GenBank/DDBJ databases">
        <authorList>
            <person name="McCorrison J."/>
            <person name="Sanka R."/>
            <person name="Torralba M."/>
            <person name="Gillis M."/>
            <person name="Haft D.H."/>
            <person name="Methe B."/>
            <person name="Sutton G."/>
            <person name="Nelson K.E."/>
        </authorList>
    </citation>
    <scope>NUCLEOTIDE SEQUENCE [LARGE SCALE GENOMIC DNA]</scope>
    <source>
        <strain evidence="1 2">DNF00058</strain>
    </source>
</reference>
<organism evidence="1 2">
    <name type="scientific">Prevotella amnii DNF00058</name>
    <dbReference type="NCBI Taxonomy" id="1401066"/>
    <lineage>
        <taxon>Bacteria</taxon>
        <taxon>Pseudomonadati</taxon>
        <taxon>Bacteroidota</taxon>
        <taxon>Bacteroidia</taxon>
        <taxon>Bacteroidales</taxon>
        <taxon>Prevotellaceae</taxon>
        <taxon>Prevotella</taxon>
    </lineage>
</organism>
<dbReference type="RefSeq" id="WP_008450365.1">
    <property type="nucleotide sequence ID" value="NZ_JRNU01000010.1"/>
</dbReference>
<sequence length="109" mass="12631">MSLVKKRSYSLFYAWILLLVFTASHISKSLDLHLYQNISQTSKTQKVYQDTDIKPYCSICHFIWLKSESVKNIIFTPILVGILIAHYEIKEITVWRPVSSVNAHSPPTF</sequence>
<gene>
    <name evidence="1" type="ORF">HMPREF9302_03345</name>
</gene>
<dbReference type="Proteomes" id="UP000029614">
    <property type="component" value="Unassembled WGS sequence"/>
</dbReference>
<dbReference type="AlphaFoldDB" id="A0A096CCG7"/>
<keyword evidence="2" id="KW-1185">Reference proteome</keyword>
<proteinExistence type="predicted"/>